<comment type="caution">
    <text evidence="1">The sequence shown here is derived from an EMBL/GenBank/DDBJ whole genome shotgun (WGS) entry which is preliminary data.</text>
</comment>
<dbReference type="Proteomes" id="UP000257323">
    <property type="component" value="Unassembled WGS sequence"/>
</dbReference>
<dbReference type="EMBL" id="QUAH01000001">
    <property type="protein sequence ID" value="RFT16843.1"/>
    <property type="molecule type" value="Genomic_DNA"/>
</dbReference>
<organism evidence="1 2">
    <name type="scientific">Candidatus Saccharicenans subterraneus</name>
    <dbReference type="NCBI Taxonomy" id="2508984"/>
    <lineage>
        <taxon>Bacteria</taxon>
        <taxon>Candidatus Aminicenantota</taxon>
        <taxon>Candidatus Aminicenantia</taxon>
        <taxon>Candidatus Aminicenantales</taxon>
        <taxon>Candidatus Saccharicenantaceae</taxon>
        <taxon>Candidatus Saccharicenans</taxon>
    </lineage>
</organism>
<protein>
    <submittedName>
        <fullName evidence="1">Uncharacterized protein</fullName>
    </submittedName>
</protein>
<dbReference type="AlphaFoldDB" id="A0A3E2BPZ2"/>
<evidence type="ECO:0000313" key="2">
    <source>
        <dbReference type="Proteomes" id="UP000257323"/>
    </source>
</evidence>
<sequence>MEGYNTAIEYKGHTLMVQTQDKGPSFNYVESLIYLAGRIISSKRASYSSHLNEPNLQEIIQKLVEELHADVLDEIVEGKYDKFLE</sequence>
<proteinExistence type="predicted"/>
<accession>A0A3E2BPZ2</accession>
<name>A0A3E2BPZ2_9BACT</name>
<reference evidence="1 2" key="1">
    <citation type="submission" date="2018-08" db="EMBL/GenBank/DDBJ databases">
        <title>Genome analysis of the thermophilic bacterium of the candidate phylum Aminicenantes from deep subsurface aquifer revealed its physiology and ecological role.</title>
        <authorList>
            <person name="Kadnikov V.V."/>
            <person name="Mardanov A.V."/>
            <person name="Beletsky A.V."/>
            <person name="Karnachuk O.V."/>
            <person name="Ravin N.V."/>
        </authorList>
    </citation>
    <scope>NUCLEOTIDE SEQUENCE [LARGE SCALE GENOMIC DNA]</scope>
    <source>
        <strain evidence="1">BY38</strain>
    </source>
</reference>
<evidence type="ECO:0000313" key="1">
    <source>
        <dbReference type="EMBL" id="RFT16843.1"/>
    </source>
</evidence>
<gene>
    <name evidence="1" type="ORF">OP8BY_0785</name>
</gene>